<dbReference type="InterPro" id="IPR020845">
    <property type="entry name" value="AMP-binding_CS"/>
</dbReference>
<dbReference type="FunFam" id="3.30.300.30:FF:000008">
    <property type="entry name" value="2,3-dihydroxybenzoate-AMP ligase"/>
    <property type="match status" value="1"/>
</dbReference>
<feature type="domain" description="AMP-dependent synthetase/ligase" evidence="9">
    <location>
        <begin position="11"/>
        <end position="365"/>
    </location>
</feature>
<dbReference type="OrthoDB" id="9803968at2"/>
<evidence type="ECO:0000259" key="9">
    <source>
        <dbReference type="Pfam" id="PF00501"/>
    </source>
</evidence>
<dbReference type="InterPro" id="IPR045851">
    <property type="entry name" value="AMP-bd_C_sf"/>
</dbReference>
<gene>
    <name evidence="11" type="ORF">BN1232_03909</name>
</gene>
<dbReference type="PANTHER" id="PTHR43201">
    <property type="entry name" value="ACYL-COA SYNTHETASE"/>
    <property type="match status" value="1"/>
</dbReference>
<evidence type="ECO:0000256" key="1">
    <source>
        <dbReference type="ARBA" id="ARBA00006432"/>
    </source>
</evidence>
<dbReference type="EMBL" id="CTEE01000001">
    <property type="protein sequence ID" value="CQD17481.1"/>
    <property type="molecule type" value="Genomic_DNA"/>
</dbReference>
<evidence type="ECO:0000256" key="3">
    <source>
        <dbReference type="ARBA" id="ARBA00026121"/>
    </source>
</evidence>
<evidence type="ECO:0000256" key="7">
    <source>
        <dbReference type="ARBA" id="ARBA00080667"/>
    </source>
</evidence>
<dbReference type="Gene3D" id="3.30.300.30">
    <property type="match status" value="1"/>
</dbReference>
<evidence type="ECO:0000313" key="12">
    <source>
        <dbReference type="Proteomes" id="UP000199251"/>
    </source>
</evidence>
<comment type="catalytic activity">
    <reaction evidence="4">
        <text>a long-chain fatty acid + ATP + CoA = a long-chain fatty acyl-CoA + AMP + diphosphate</text>
        <dbReference type="Rhea" id="RHEA:15421"/>
        <dbReference type="ChEBI" id="CHEBI:30616"/>
        <dbReference type="ChEBI" id="CHEBI:33019"/>
        <dbReference type="ChEBI" id="CHEBI:57287"/>
        <dbReference type="ChEBI" id="CHEBI:57560"/>
        <dbReference type="ChEBI" id="CHEBI:83139"/>
        <dbReference type="ChEBI" id="CHEBI:456215"/>
        <dbReference type="EC" id="6.2.1.3"/>
    </reaction>
</comment>
<dbReference type="STRING" id="141349.BN1232_03909"/>
<dbReference type="SUPFAM" id="SSF56801">
    <property type="entry name" value="Acetyl-CoA synthetase-like"/>
    <property type="match status" value="1"/>
</dbReference>
<feature type="domain" description="AMP-binding enzyme C-terminal" evidence="10">
    <location>
        <begin position="415"/>
        <end position="489"/>
    </location>
</feature>
<dbReference type="GO" id="GO:0004467">
    <property type="term" value="F:long-chain fatty acid-CoA ligase activity"/>
    <property type="evidence" value="ECO:0007669"/>
    <property type="project" value="UniProtKB-EC"/>
</dbReference>
<organism evidence="11 12">
    <name type="scientific">Mycobacterium lentiflavum</name>
    <dbReference type="NCBI Taxonomy" id="141349"/>
    <lineage>
        <taxon>Bacteria</taxon>
        <taxon>Bacillati</taxon>
        <taxon>Actinomycetota</taxon>
        <taxon>Actinomycetes</taxon>
        <taxon>Mycobacteriales</taxon>
        <taxon>Mycobacteriaceae</taxon>
        <taxon>Mycobacterium</taxon>
        <taxon>Mycobacterium simiae complex</taxon>
    </lineage>
</organism>
<protein>
    <recommendedName>
        <fullName evidence="5">Long-chain-fatty-acid--CoA ligase FadD13</fullName>
        <ecNumber evidence="3">6.2.1.3</ecNumber>
    </recommendedName>
    <alternativeName>
        <fullName evidence="6">Fatty acyl-CoA ligase</fullName>
    </alternativeName>
    <alternativeName>
        <fullName evidence="8">Fatty acyl-CoA synthetase</fullName>
    </alternativeName>
    <alternativeName>
        <fullName evidence="7">Very-long-chain fatty-acyl-CoA synthetase</fullName>
    </alternativeName>
</protein>
<keyword evidence="2" id="KW-0436">Ligase</keyword>
<evidence type="ECO:0000256" key="2">
    <source>
        <dbReference type="ARBA" id="ARBA00022598"/>
    </source>
</evidence>
<dbReference type="InterPro" id="IPR000873">
    <property type="entry name" value="AMP-dep_synth/lig_dom"/>
</dbReference>
<reference evidence="11 12" key="1">
    <citation type="submission" date="2015-03" db="EMBL/GenBank/DDBJ databases">
        <authorList>
            <person name="Urmite Genomes"/>
        </authorList>
    </citation>
    <scope>NUCLEOTIDE SEQUENCE [LARGE SCALE GENOMIC DNA]</scope>
    <source>
        <strain evidence="11 12">CSUR P1491</strain>
    </source>
</reference>
<dbReference type="Gene3D" id="3.40.50.12780">
    <property type="entry name" value="N-terminal domain of ligase-like"/>
    <property type="match status" value="1"/>
</dbReference>
<evidence type="ECO:0000313" key="11">
    <source>
        <dbReference type="EMBL" id="CQD17481.1"/>
    </source>
</evidence>
<dbReference type="PROSITE" id="PS00455">
    <property type="entry name" value="AMP_BINDING"/>
    <property type="match status" value="1"/>
</dbReference>
<evidence type="ECO:0000259" key="10">
    <source>
        <dbReference type="Pfam" id="PF13193"/>
    </source>
</evidence>
<dbReference type="PRINTS" id="PR00154">
    <property type="entry name" value="AMPBINDING"/>
</dbReference>
<dbReference type="Pfam" id="PF13193">
    <property type="entry name" value="AMP-binding_C"/>
    <property type="match status" value="1"/>
</dbReference>
<evidence type="ECO:0000256" key="6">
    <source>
        <dbReference type="ARBA" id="ARBA00076959"/>
    </source>
</evidence>
<accession>A0A0E3WD16</accession>
<dbReference type="AlphaFoldDB" id="A0A0E3WD16"/>
<dbReference type="EC" id="6.2.1.3" evidence="3"/>
<dbReference type="Pfam" id="PF00501">
    <property type="entry name" value="AMP-binding"/>
    <property type="match status" value="1"/>
</dbReference>
<sequence>MPTIGGTALSNANRVGEREAIVTAERQWTWRALESDIAAAAAALESFGVRKHDRVAILSANSAEFIIASHAASCLGAIVVPVNTRLAAPEIAHILNDSGSAVLAFSPADAHLAEAASRLAASAALLSLGPSPRYPDVLAGGYGDPVHDDRAVEQDDAFILYTSGTTGKPKGVLLDHHRAVWAAMAQIVSLGLRDGDRYLHLAPMYHSGGMTFLNATTLLGGTHIVVPKFDAGTVLELVEQHRASWLFAVPTMYQRILNTYEGGGADLTSWRVGIFGAAPMPAAAIERLLAAFPHVSFFQQCGQTEAGPTGIYSTMEQVRSRPQSSGHLAQPFVEARVVDPSGNDTSPGQVGELVFRGEAITKGYWNQPQATAEVIIDGWLHTGDLMQVYEDGAMRLVDRLRDVIITGGRNVYSAEVELAIADHPEVTDVAVIGRPDPEWGETVVAFITAADGSDVTPASIRQYCASRIADYKIPREFIFAVVPRNGGGKLQKHLLRSELKVNS</sequence>
<dbReference type="Proteomes" id="UP000199251">
    <property type="component" value="Unassembled WGS sequence"/>
</dbReference>
<name>A0A0E3WD16_MYCLN</name>
<dbReference type="InterPro" id="IPR020459">
    <property type="entry name" value="AMP-binding"/>
</dbReference>
<evidence type="ECO:0000256" key="4">
    <source>
        <dbReference type="ARBA" id="ARBA00036813"/>
    </source>
</evidence>
<comment type="similarity">
    <text evidence="1">Belongs to the ATP-dependent AMP-binding enzyme family.</text>
</comment>
<dbReference type="InterPro" id="IPR042099">
    <property type="entry name" value="ANL_N_sf"/>
</dbReference>
<dbReference type="PANTHER" id="PTHR43201:SF5">
    <property type="entry name" value="MEDIUM-CHAIN ACYL-COA LIGASE ACSF2, MITOCHONDRIAL"/>
    <property type="match status" value="1"/>
</dbReference>
<dbReference type="GO" id="GO:0031956">
    <property type="term" value="F:medium-chain fatty acid-CoA ligase activity"/>
    <property type="evidence" value="ECO:0007669"/>
    <property type="project" value="TreeGrafter"/>
</dbReference>
<proteinExistence type="inferred from homology"/>
<evidence type="ECO:0000256" key="8">
    <source>
        <dbReference type="ARBA" id="ARBA00083882"/>
    </source>
</evidence>
<dbReference type="InterPro" id="IPR025110">
    <property type="entry name" value="AMP-bd_C"/>
</dbReference>
<evidence type="ECO:0000256" key="5">
    <source>
        <dbReference type="ARBA" id="ARBA00069710"/>
    </source>
</evidence>